<keyword evidence="2" id="KW-1133">Transmembrane helix</keyword>
<feature type="region of interest" description="Disordered" evidence="1">
    <location>
        <begin position="497"/>
        <end position="524"/>
    </location>
</feature>
<keyword evidence="2" id="KW-0472">Membrane</keyword>
<keyword evidence="2" id="KW-0812">Transmembrane</keyword>
<dbReference type="EMBL" id="JARJCW010000001">
    <property type="protein sequence ID" value="KAJ7230622.1"/>
    <property type="molecule type" value="Genomic_DNA"/>
</dbReference>
<evidence type="ECO:0000256" key="2">
    <source>
        <dbReference type="SAM" id="Phobius"/>
    </source>
</evidence>
<comment type="caution">
    <text evidence="3">The sequence shown here is derived from an EMBL/GenBank/DDBJ whole genome shotgun (WGS) entry which is preliminary data.</text>
</comment>
<feature type="transmembrane region" description="Helical" evidence="2">
    <location>
        <begin position="160"/>
        <end position="186"/>
    </location>
</feature>
<accession>A0AAD6YVM3</accession>
<feature type="compositionally biased region" description="Pro residues" evidence="1">
    <location>
        <begin position="29"/>
        <end position="46"/>
    </location>
</feature>
<dbReference type="Proteomes" id="UP001219525">
    <property type="component" value="Unassembled WGS sequence"/>
</dbReference>
<keyword evidence="4" id="KW-1185">Reference proteome</keyword>
<gene>
    <name evidence="3" type="ORF">GGX14DRAFT_554105</name>
</gene>
<evidence type="ECO:0000256" key="1">
    <source>
        <dbReference type="SAM" id="MobiDB-lite"/>
    </source>
</evidence>
<feature type="region of interest" description="Disordered" evidence="1">
    <location>
        <begin position="394"/>
        <end position="429"/>
    </location>
</feature>
<organism evidence="3 4">
    <name type="scientific">Mycena pura</name>
    <dbReference type="NCBI Taxonomy" id="153505"/>
    <lineage>
        <taxon>Eukaryota</taxon>
        <taxon>Fungi</taxon>
        <taxon>Dikarya</taxon>
        <taxon>Basidiomycota</taxon>
        <taxon>Agaricomycotina</taxon>
        <taxon>Agaricomycetes</taxon>
        <taxon>Agaricomycetidae</taxon>
        <taxon>Agaricales</taxon>
        <taxon>Marasmiineae</taxon>
        <taxon>Mycenaceae</taxon>
        <taxon>Mycena</taxon>
    </lineage>
</organism>
<feature type="compositionally biased region" description="Acidic residues" evidence="1">
    <location>
        <begin position="397"/>
        <end position="407"/>
    </location>
</feature>
<evidence type="ECO:0000313" key="4">
    <source>
        <dbReference type="Proteomes" id="UP001219525"/>
    </source>
</evidence>
<name>A0AAD6YVM3_9AGAR</name>
<reference evidence="3" key="1">
    <citation type="submission" date="2023-03" db="EMBL/GenBank/DDBJ databases">
        <title>Massive genome expansion in bonnet fungi (Mycena s.s.) driven by repeated elements and novel gene families across ecological guilds.</title>
        <authorList>
            <consortium name="Lawrence Berkeley National Laboratory"/>
            <person name="Harder C.B."/>
            <person name="Miyauchi S."/>
            <person name="Viragh M."/>
            <person name="Kuo A."/>
            <person name="Thoen E."/>
            <person name="Andreopoulos B."/>
            <person name="Lu D."/>
            <person name="Skrede I."/>
            <person name="Drula E."/>
            <person name="Henrissat B."/>
            <person name="Morin E."/>
            <person name="Kohler A."/>
            <person name="Barry K."/>
            <person name="LaButti K."/>
            <person name="Morin E."/>
            <person name="Salamov A."/>
            <person name="Lipzen A."/>
            <person name="Mereny Z."/>
            <person name="Hegedus B."/>
            <person name="Baldrian P."/>
            <person name="Stursova M."/>
            <person name="Weitz H."/>
            <person name="Taylor A."/>
            <person name="Grigoriev I.V."/>
            <person name="Nagy L.G."/>
            <person name="Martin F."/>
            <person name="Kauserud H."/>
        </authorList>
    </citation>
    <scope>NUCLEOTIDE SEQUENCE</scope>
    <source>
        <strain evidence="3">9144</strain>
    </source>
</reference>
<proteinExistence type="predicted"/>
<sequence>MSHNLRERAAAHVRHANRAGGFGDGLPFSFPPGPQPTFSFPDPPARPTRTQTIAQPSFPLSFPLSLDTGLPSIPALPSSPISLVQKSSTPSPSLTHSTLSSSSTTTTTPTSLPVTTTYTGTALHNNLSQTKYVTQFATASVKAAAASSSSSNVPTTSNALVAPVIGGVAGGILGLAVLMFLITFCIRRRRKRDEAIDFDPGIFRRSAVMLDDPPTHQDTVARGYNPPTPPAMMENRQLYASQPNYPLSPGLTPTSGNPLVFEAPFSPISPGMTSPVSAYDNGYGAPTMNVPVLTRNLSASSASSAHAPAQYAQYPAVPASRNSGPQNEEYLDLERTSVTPFQAAQYAEISKQLNTEVPKGLDTPAVNQFVMDKMPIKDAELPPLPTQDPFVDAATREEEDANEEDEATLPKVQDLSFPAPPSPVATSASRYRIDSMPPSLPEIIVQPRVSVSTYMSEGSSPSASMAGFPSGQTVFLKSSPFAESPINSRFPVTPSPLANSFTIRTPPAAQSGFRTAGQPGTDVKDRRSVYTVYDPEDAYGGI</sequence>
<evidence type="ECO:0000313" key="3">
    <source>
        <dbReference type="EMBL" id="KAJ7230622.1"/>
    </source>
</evidence>
<feature type="region of interest" description="Disordered" evidence="1">
    <location>
        <begin position="18"/>
        <end position="51"/>
    </location>
</feature>
<feature type="region of interest" description="Disordered" evidence="1">
    <location>
        <begin position="83"/>
        <end position="113"/>
    </location>
</feature>
<dbReference type="AlphaFoldDB" id="A0AAD6YVM3"/>
<protein>
    <submittedName>
        <fullName evidence="3">Uncharacterized protein</fullName>
    </submittedName>
</protein>